<sequence>MDLSHIQHLALPGSPGLRVDLQRKNTYLAPALIRGAPFDERKHSQPTSHNIQLAQNTNQIAPYLNDHESLRRYLRETIHLLSIPTRKTFAAWAIHVLEPLKRQTFPYSGRSERTPTWWPSTLPHVPPYRLDAGAVSTLLVHIFSDMHRCTLIQKHLKTWGNIADNYAQTVEEIYRAVSAYHSSQDVPDTFSICSDASVSIAAETHRDQTAAPEIPERSRTMDRIQILVHVFMRRCLWLRNQIQDMFMYMRQVDTLNECLEVLVDLCEITTLYHELSAKKSTQPSSHSSPTWTFSLEEDKAEKISDATIKSHEKTNDYLSYTLDRLGKNDCYILAKELIRHIEPAKTRWFPYNSGEAARPDWWPSKIPHTPLHTLSKKGLIGLLVGIFVQQRLWPTILDRLENVMSISKGKFAEQNKLGIFDEFQDLLIQYHREAAVVPIPLYPAQACASISGTVFPVHNAYDLPPSTWNTESYMDTGGPCDNCILINPEIQGQPINMFERFSIEYRQYDLRGSEICTGFIPALCIENNWLRAESGPLHPILEEPCLIHRIHQDPVIDHVQLLTLPSCYLAFSLRSPEPGDTLSLYWERAQGLIECVGSQLLPQENNERFIYTMEANQQAINPSGLHPELVHDTEQANIGGLADVGIVRANHSVALSEKFYFSSERELSPDTSIDLVGDGADTARPLQKRVLDLNREAASLLEQHSSGTSKRMIEFIQKTWAVTEALSHYPVGDAWKRTPADVRQSRAGAPPPCHYQSNHDSASSALTVKVGDPAMARNLRRLTNEDLVKRAEKPPAGGYHGRPTDPGVHPRRSRGHRDAWIKGVGTAARVALPSWGVVAADMPCQALGPLTEEADCKRIAQELVANNCHAWGESCETTYVGLLVRPSPGKKRSSIVIEFTTPYHANRAIKAGTIWDFQVSETVLYDRASRIVRCNNCNRYGHIGNICPNETVCGACAGKHTVHSADCQELELHLHGRKLRIFTIYNPGPWDTDRTDTVDLLDRVVPSRGDHIILGDFNLHHLVWSERDARDDPTSAGETTTTNDDTNDTSRDR</sequence>
<comment type="caution">
    <text evidence="3">The sequence shown here is derived from an EMBL/GenBank/DDBJ whole genome shotgun (WGS) entry which is preliminary data.</text>
</comment>
<evidence type="ECO:0000313" key="4">
    <source>
        <dbReference type="Proteomes" id="UP000231358"/>
    </source>
</evidence>
<dbReference type="InterPro" id="IPR036691">
    <property type="entry name" value="Endo/exonu/phosph_ase_sf"/>
</dbReference>
<dbReference type="STRING" id="656916.A0A2G7G0L8"/>
<evidence type="ECO:0000313" key="3">
    <source>
        <dbReference type="EMBL" id="PIG86368.1"/>
    </source>
</evidence>
<keyword evidence="4" id="KW-1185">Reference proteome</keyword>
<dbReference type="InterPro" id="IPR021264">
    <property type="entry name" value="AFUB_079030/YDR124W-like"/>
</dbReference>
<dbReference type="AlphaFoldDB" id="A0A2G7G0L8"/>
<dbReference type="PANTHER" id="PTHR36102">
    <property type="entry name" value="CHROMOSOME 10, WHOLE GENOME SHOTGUN SEQUENCE"/>
    <property type="match status" value="1"/>
</dbReference>
<dbReference type="Gene3D" id="3.60.10.10">
    <property type="entry name" value="Endonuclease/exonuclease/phosphatase"/>
    <property type="match status" value="1"/>
</dbReference>
<feature type="region of interest" description="Disordered" evidence="1">
    <location>
        <begin position="789"/>
        <end position="814"/>
    </location>
</feature>
<accession>A0A2G7G0L8</accession>
<dbReference type="Pfam" id="PF11001">
    <property type="entry name" value="AFUB_07903_YDR124W_hel"/>
    <property type="match status" value="2"/>
</dbReference>
<protein>
    <recommendedName>
        <fullName evidence="2">Subtelomeric hrmA-associated cluster protein AFUB-079030/YDR124W-like helical bundle domain-containing protein</fullName>
    </recommendedName>
</protein>
<dbReference type="EMBL" id="NEXV01000256">
    <property type="protein sequence ID" value="PIG86368.1"/>
    <property type="molecule type" value="Genomic_DNA"/>
</dbReference>
<name>A0A2G7G0L8_9EURO</name>
<evidence type="ECO:0000256" key="1">
    <source>
        <dbReference type="SAM" id="MobiDB-lite"/>
    </source>
</evidence>
<organism evidence="3 4">
    <name type="scientific">Aspergillus arachidicola</name>
    <dbReference type="NCBI Taxonomy" id="656916"/>
    <lineage>
        <taxon>Eukaryota</taxon>
        <taxon>Fungi</taxon>
        <taxon>Dikarya</taxon>
        <taxon>Ascomycota</taxon>
        <taxon>Pezizomycotina</taxon>
        <taxon>Eurotiomycetes</taxon>
        <taxon>Eurotiomycetidae</taxon>
        <taxon>Eurotiales</taxon>
        <taxon>Aspergillaceae</taxon>
        <taxon>Aspergillus</taxon>
        <taxon>Aspergillus subgen. Circumdati</taxon>
    </lineage>
</organism>
<dbReference type="PANTHER" id="PTHR36102:SF1">
    <property type="entry name" value="YDR124W-LIKE HELICAL BUNDLE DOMAIN-CONTAINING PROTEIN"/>
    <property type="match status" value="1"/>
</dbReference>
<dbReference type="SUPFAM" id="SSF56219">
    <property type="entry name" value="DNase I-like"/>
    <property type="match status" value="1"/>
</dbReference>
<feature type="domain" description="Subtelomeric hrmA-associated cluster protein AFUB-079030/YDR124W-like helical bundle" evidence="2">
    <location>
        <begin position="308"/>
        <end position="422"/>
    </location>
</feature>
<feature type="region of interest" description="Disordered" evidence="1">
    <location>
        <begin position="1028"/>
        <end position="1053"/>
    </location>
</feature>
<dbReference type="InterPro" id="IPR047092">
    <property type="entry name" value="AFUB_07903/YDR124W-like_hel"/>
</dbReference>
<reference evidence="3 4" key="1">
    <citation type="submission" date="2017-05" db="EMBL/GenBank/DDBJ databases">
        <title>Genome sequence for an aflatoxigenic pathogen of Argentinian peanut, Aspergillus arachidicola.</title>
        <authorList>
            <person name="Moore G."/>
            <person name="Beltz S.B."/>
            <person name="Mack B.M."/>
        </authorList>
    </citation>
    <scope>NUCLEOTIDE SEQUENCE [LARGE SCALE GENOMIC DNA]</scope>
    <source>
        <strain evidence="3 4">CBS 117610</strain>
    </source>
</reference>
<evidence type="ECO:0000259" key="2">
    <source>
        <dbReference type="Pfam" id="PF11001"/>
    </source>
</evidence>
<dbReference type="Proteomes" id="UP000231358">
    <property type="component" value="Unassembled WGS sequence"/>
</dbReference>
<proteinExistence type="predicted"/>
<feature type="domain" description="Subtelomeric hrmA-associated cluster protein AFUB-079030/YDR124W-like helical bundle" evidence="2">
    <location>
        <begin position="65"/>
        <end position="163"/>
    </location>
</feature>
<gene>
    <name evidence="3" type="ORF">AARAC_011870</name>
</gene>